<organism evidence="2 3">
    <name type="scientific">Talaromyces pinophilus</name>
    <name type="common">Penicillium pinophilum</name>
    <dbReference type="NCBI Taxonomy" id="128442"/>
    <lineage>
        <taxon>Eukaryota</taxon>
        <taxon>Fungi</taxon>
        <taxon>Dikarya</taxon>
        <taxon>Ascomycota</taxon>
        <taxon>Pezizomycotina</taxon>
        <taxon>Eurotiomycetes</taxon>
        <taxon>Eurotiomycetidae</taxon>
        <taxon>Eurotiales</taxon>
        <taxon>Trichocomaceae</taxon>
        <taxon>Talaromyces</taxon>
        <taxon>Talaromyces sect. Talaromyces</taxon>
    </lineage>
</organism>
<dbReference type="InterPro" id="IPR053000">
    <property type="entry name" value="WSS1-like_metalloprotease"/>
</dbReference>
<name>A0A6V8HA94_TALPI</name>
<dbReference type="PANTHER" id="PTHR46622">
    <property type="entry name" value="DNA-DEPENDENT METALLOPROTEASE WSS1"/>
    <property type="match status" value="1"/>
</dbReference>
<dbReference type="Pfam" id="PF08325">
    <property type="entry name" value="WLM"/>
    <property type="match status" value="1"/>
</dbReference>
<dbReference type="InterPro" id="IPR011990">
    <property type="entry name" value="TPR-like_helical_dom_sf"/>
</dbReference>
<dbReference type="Pfam" id="PF13374">
    <property type="entry name" value="TPR_10"/>
    <property type="match status" value="1"/>
</dbReference>
<dbReference type="Gene3D" id="1.25.40.10">
    <property type="entry name" value="Tetratricopeptide repeat domain"/>
    <property type="match status" value="1"/>
</dbReference>
<feature type="domain" description="WLM" evidence="1">
    <location>
        <begin position="121"/>
        <end position="234"/>
    </location>
</feature>
<protein>
    <recommendedName>
        <fullName evidence="1">WLM domain-containing protein</fullName>
    </recommendedName>
</protein>
<dbReference type="Proteomes" id="UP000053095">
    <property type="component" value="Unassembled WGS sequence"/>
</dbReference>
<dbReference type="EMBL" id="DF933829">
    <property type="protein sequence ID" value="GAM38201.1"/>
    <property type="molecule type" value="Genomic_DNA"/>
</dbReference>
<dbReference type="PANTHER" id="PTHR46622:SF1">
    <property type="entry name" value="DNA-DEPENDENT METALLOPROTEASE WSS1"/>
    <property type="match status" value="1"/>
</dbReference>
<dbReference type="SUPFAM" id="SSF48452">
    <property type="entry name" value="TPR-like"/>
    <property type="match status" value="1"/>
</dbReference>
<evidence type="ECO:0000313" key="3">
    <source>
        <dbReference type="Proteomes" id="UP000053095"/>
    </source>
</evidence>
<evidence type="ECO:0000259" key="1">
    <source>
        <dbReference type="PROSITE" id="PS51397"/>
    </source>
</evidence>
<dbReference type="InterPro" id="IPR013536">
    <property type="entry name" value="WLM_dom"/>
</dbReference>
<dbReference type="GO" id="GO:0006281">
    <property type="term" value="P:DNA repair"/>
    <property type="evidence" value="ECO:0007669"/>
    <property type="project" value="TreeGrafter"/>
</dbReference>
<reference evidence="3" key="1">
    <citation type="journal article" date="2015" name="Genome Announc.">
        <title>Draft genome sequence of Talaromyces cellulolyticus strain Y-94, a source of lignocellulosic biomass-degrading enzymes.</title>
        <authorList>
            <person name="Fujii T."/>
            <person name="Koike H."/>
            <person name="Sawayama S."/>
            <person name="Yano S."/>
            <person name="Inoue H."/>
        </authorList>
    </citation>
    <scope>NUCLEOTIDE SEQUENCE [LARGE SCALE GENOMIC DNA]</scope>
    <source>
        <strain evidence="3">Y-94</strain>
    </source>
</reference>
<dbReference type="GO" id="GO:0008237">
    <property type="term" value="F:metallopeptidase activity"/>
    <property type="evidence" value="ECO:0007669"/>
    <property type="project" value="TreeGrafter"/>
</dbReference>
<evidence type="ECO:0000313" key="2">
    <source>
        <dbReference type="EMBL" id="GAM38201.1"/>
    </source>
</evidence>
<dbReference type="GO" id="GO:0005634">
    <property type="term" value="C:nucleus"/>
    <property type="evidence" value="ECO:0007669"/>
    <property type="project" value="TreeGrafter"/>
</dbReference>
<sequence>MLLRASKAYEEILGLQDSKTLDALEYLGTTYRQMGKLQEAESTYTRVGCINTKAGDIYAAALDSYKVVLGPDHSSTQQVLSNLAAARILQERYPEAETMLIELFQQMEACYGLKSVRVLAPRLKIITPLNKEIEIDEHRDQHSRIRHDLLTNVAVRVTPLIAARKWKLCTPYELYPDEARLLGRNYNKGEGMFIRLRSAIDEYLSLPRIIDITLHELARVEHRNHGPEFIALWE</sequence>
<gene>
    <name evidence="2" type="ORF">TCE0_033r08741</name>
</gene>
<keyword evidence="3" id="KW-1185">Reference proteome</keyword>
<dbReference type="AlphaFoldDB" id="A0A6V8HA94"/>
<comment type="caution">
    <text evidence="2">The sequence shown here is derived from an EMBL/GenBank/DDBJ whole genome shotgun (WGS) entry which is preliminary data.</text>
</comment>
<dbReference type="PROSITE" id="PS51397">
    <property type="entry name" value="WLM"/>
    <property type="match status" value="1"/>
</dbReference>
<proteinExistence type="predicted"/>
<accession>A0A6V8HA94</accession>